<comment type="caution">
    <text evidence="10">The sequence shown here is derived from an EMBL/GenBank/DDBJ whole genome shotgun (WGS) entry which is preliminary data.</text>
</comment>
<dbReference type="PATRIC" id="fig|797515.3.peg.2154"/>
<dbReference type="Gene3D" id="1.10.3720.10">
    <property type="entry name" value="MetI-like"/>
    <property type="match status" value="1"/>
</dbReference>
<keyword evidence="4" id="KW-1003">Cell membrane</keyword>
<keyword evidence="5 8" id="KW-0812">Transmembrane</keyword>
<feature type="transmembrane region" description="Helical" evidence="8">
    <location>
        <begin position="137"/>
        <end position="163"/>
    </location>
</feature>
<protein>
    <submittedName>
        <fullName evidence="10">ABC transporter, permease protein</fullName>
    </submittedName>
</protein>
<feature type="domain" description="ABC transmembrane type-1" evidence="9">
    <location>
        <begin position="57"/>
        <end position="263"/>
    </location>
</feature>
<evidence type="ECO:0000256" key="7">
    <source>
        <dbReference type="ARBA" id="ARBA00023136"/>
    </source>
</evidence>
<dbReference type="STRING" id="797515.HMPREF9103_02384"/>
<dbReference type="Proteomes" id="UP000004625">
    <property type="component" value="Unassembled WGS sequence"/>
</dbReference>
<evidence type="ECO:0000256" key="5">
    <source>
        <dbReference type="ARBA" id="ARBA00022692"/>
    </source>
</evidence>
<gene>
    <name evidence="10" type="ORF">HMPREF9103_02384</name>
</gene>
<reference evidence="10 11" key="1">
    <citation type="submission" date="2011-09" db="EMBL/GenBank/DDBJ databases">
        <authorList>
            <person name="Weinstock G."/>
            <person name="Sodergren E."/>
            <person name="Clifton S."/>
            <person name="Fulton L."/>
            <person name="Fulton B."/>
            <person name="Courtney L."/>
            <person name="Fronick C."/>
            <person name="Harrison M."/>
            <person name="Strong C."/>
            <person name="Farmer C."/>
            <person name="Delahaunty K."/>
            <person name="Markovic C."/>
            <person name="Hall O."/>
            <person name="Minx P."/>
            <person name="Tomlinson C."/>
            <person name="Mitreva M."/>
            <person name="Hou S."/>
            <person name="Chen J."/>
            <person name="Wollam A."/>
            <person name="Pepin K.H."/>
            <person name="Johnson M."/>
            <person name="Bhonagiri V."/>
            <person name="Zhang X."/>
            <person name="Suruliraj S."/>
            <person name="Warren W."/>
            <person name="Chinwalla A."/>
            <person name="Mardis E.R."/>
            <person name="Wilson R.K."/>
        </authorList>
    </citation>
    <scope>NUCLEOTIDE SEQUENCE [LARGE SCALE GENOMIC DNA]</scope>
    <source>
        <strain evidence="10 11">F0439</strain>
    </source>
</reference>
<dbReference type="CDD" id="cd06261">
    <property type="entry name" value="TM_PBP2"/>
    <property type="match status" value="1"/>
</dbReference>
<feature type="transmembrane region" description="Helical" evidence="8">
    <location>
        <begin position="242"/>
        <end position="262"/>
    </location>
</feature>
<dbReference type="PROSITE" id="PS50928">
    <property type="entry name" value="ABC_TM1"/>
    <property type="match status" value="1"/>
</dbReference>
<dbReference type="AlphaFoldDB" id="G9ZRM3"/>
<comment type="similarity">
    <text evidence="2">Belongs to the binding-protein-dependent transport system permease family. CysTW subfamily.</text>
</comment>
<feature type="transmembrane region" description="Helical" evidence="8">
    <location>
        <begin position="94"/>
        <end position="117"/>
    </location>
</feature>
<dbReference type="GO" id="GO:0055085">
    <property type="term" value="P:transmembrane transport"/>
    <property type="evidence" value="ECO:0007669"/>
    <property type="project" value="InterPro"/>
</dbReference>
<sequence>MRATRIKVYLPFALLVLLVLALPLLVMISVSFQTTSGQISLDNYRQMILNSYYHQAIFNSLKISFVASVISLIVAIIGAWALTKLRERTKDMLITIFNMSSSFAGVPLAFSLIILFGNAGVWKAVATALHLQDTFNIYSLTGLTLSYTFFEIPLGIMFLFPVFEELSPDWREASQVLGADQLFYLRKVIIPIVLPNLIEVFILLFANAMGTYETAYALTGNNVVSIPILIGSLINGELTANLPLACAFASFFTLIMTLMVLLGNRITRPKGQVKAK</sequence>
<evidence type="ECO:0000256" key="3">
    <source>
        <dbReference type="ARBA" id="ARBA00022448"/>
    </source>
</evidence>
<dbReference type="PANTHER" id="PTHR42929:SF1">
    <property type="entry name" value="INNER MEMBRANE ABC TRANSPORTER PERMEASE PROTEIN YDCU-RELATED"/>
    <property type="match status" value="1"/>
</dbReference>
<comment type="subcellular location">
    <subcellularLocation>
        <location evidence="1 8">Cell membrane</location>
        <topology evidence="1 8">Multi-pass membrane protein</topology>
    </subcellularLocation>
</comment>
<dbReference type="GO" id="GO:0005886">
    <property type="term" value="C:plasma membrane"/>
    <property type="evidence" value="ECO:0007669"/>
    <property type="project" value="UniProtKB-SubCell"/>
</dbReference>
<evidence type="ECO:0000313" key="11">
    <source>
        <dbReference type="Proteomes" id="UP000004625"/>
    </source>
</evidence>
<evidence type="ECO:0000256" key="8">
    <source>
        <dbReference type="RuleBase" id="RU363032"/>
    </source>
</evidence>
<dbReference type="InterPro" id="IPR000515">
    <property type="entry name" value="MetI-like"/>
</dbReference>
<keyword evidence="6 8" id="KW-1133">Transmembrane helix</keyword>
<evidence type="ECO:0000259" key="9">
    <source>
        <dbReference type="PROSITE" id="PS50928"/>
    </source>
</evidence>
<accession>G9ZRM3</accession>
<name>G9ZRM3_9LACO</name>
<evidence type="ECO:0000313" key="10">
    <source>
        <dbReference type="EMBL" id="EHL96476.1"/>
    </source>
</evidence>
<dbReference type="EMBL" id="AGEY01000182">
    <property type="protein sequence ID" value="EHL96476.1"/>
    <property type="molecule type" value="Genomic_DNA"/>
</dbReference>
<keyword evidence="3 8" id="KW-0813">Transport</keyword>
<organism evidence="10 11">
    <name type="scientific">Lentilactobacillus parafarraginis F0439</name>
    <dbReference type="NCBI Taxonomy" id="797515"/>
    <lineage>
        <taxon>Bacteria</taxon>
        <taxon>Bacillati</taxon>
        <taxon>Bacillota</taxon>
        <taxon>Bacilli</taxon>
        <taxon>Lactobacillales</taxon>
        <taxon>Lactobacillaceae</taxon>
        <taxon>Lentilactobacillus</taxon>
    </lineage>
</organism>
<evidence type="ECO:0000256" key="1">
    <source>
        <dbReference type="ARBA" id="ARBA00004651"/>
    </source>
</evidence>
<dbReference type="HOGENOM" id="CLU_016047_18_6_9"/>
<dbReference type="Pfam" id="PF00528">
    <property type="entry name" value="BPD_transp_1"/>
    <property type="match status" value="1"/>
</dbReference>
<evidence type="ECO:0000256" key="4">
    <source>
        <dbReference type="ARBA" id="ARBA00022475"/>
    </source>
</evidence>
<dbReference type="InterPro" id="IPR035906">
    <property type="entry name" value="MetI-like_sf"/>
</dbReference>
<keyword evidence="7 8" id="KW-0472">Membrane</keyword>
<feature type="transmembrane region" description="Helical" evidence="8">
    <location>
        <begin position="61"/>
        <end position="82"/>
    </location>
</feature>
<dbReference type="RefSeq" id="WP_008214249.1">
    <property type="nucleotide sequence ID" value="NZ_JH415053.1"/>
</dbReference>
<evidence type="ECO:0000256" key="2">
    <source>
        <dbReference type="ARBA" id="ARBA00007069"/>
    </source>
</evidence>
<evidence type="ECO:0000256" key="6">
    <source>
        <dbReference type="ARBA" id="ARBA00022989"/>
    </source>
</evidence>
<keyword evidence="11" id="KW-1185">Reference proteome</keyword>
<feature type="transmembrane region" description="Helical" evidence="8">
    <location>
        <begin position="184"/>
        <end position="206"/>
    </location>
</feature>
<dbReference type="SUPFAM" id="SSF161098">
    <property type="entry name" value="MetI-like"/>
    <property type="match status" value="1"/>
</dbReference>
<dbReference type="PANTHER" id="PTHR42929">
    <property type="entry name" value="INNER MEMBRANE ABC TRANSPORTER PERMEASE PROTEIN YDCU-RELATED-RELATED"/>
    <property type="match status" value="1"/>
</dbReference>
<proteinExistence type="inferred from homology"/>
<dbReference type="eggNOG" id="COG4132">
    <property type="taxonomic scope" value="Bacteria"/>
</dbReference>